<gene>
    <name evidence="1" type="ORF">C7B46_00295</name>
</gene>
<dbReference type="AlphaFoldDB" id="A0A2T2XLV7"/>
<evidence type="ECO:0000313" key="2">
    <source>
        <dbReference type="Proteomes" id="UP000242972"/>
    </source>
</evidence>
<evidence type="ECO:0000313" key="1">
    <source>
        <dbReference type="EMBL" id="PSR35467.1"/>
    </source>
</evidence>
<name>A0A2T2XLV7_9FIRM</name>
<sequence length="291" mass="33741">MERRRGAMSDEMLLSPLVDFLFKRLFGDEQRTDILIAFLNGIFEDAGAPRVTSVQLLNPFIEKDAWTDKMSVLDIRARTESQSLINIEIQIRNTGEIRERSLYYWSKLYESQLHESATYHTLYPAIAINVCNFVEIPNNRVHNVFQIRTQEGLLLTDHLALHFLELPKLSQEPGVVHDSLMRWLTFLTMRTKSDRESLVKGDPIMEKALTALEYLSHDEQTRQRYEDRQKALHDYATAIETANRQGRQEGRQEERRAIVQRLLLKGLSIEDTAEIANVTLSEVERIGKTIL</sequence>
<dbReference type="Proteomes" id="UP000242972">
    <property type="component" value="Unassembled WGS sequence"/>
</dbReference>
<dbReference type="Pfam" id="PF12784">
    <property type="entry name" value="PDDEXK_2"/>
    <property type="match status" value="1"/>
</dbReference>
<evidence type="ECO:0008006" key="3">
    <source>
        <dbReference type="Google" id="ProtNLM"/>
    </source>
</evidence>
<dbReference type="PANTHER" id="PTHR41317:SF1">
    <property type="entry name" value="PD-(D_E)XK NUCLEASE FAMILY TRANSPOSASE"/>
    <property type="match status" value="1"/>
</dbReference>
<dbReference type="PANTHER" id="PTHR41317">
    <property type="entry name" value="PD-(D_E)XK NUCLEASE FAMILY TRANSPOSASE"/>
    <property type="match status" value="1"/>
</dbReference>
<protein>
    <recommendedName>
        <fullName evidence="3">Transposase</fullName>
    </recommendedName>
</protein>
<reference evidence="1 2" key="1">
    <citation type="journal article" date="2014" name="BMC Genomics">
        <title>Comparison of environmental and isolate Sulfobacillus genomes reveals diverse carbon, sulfur, nitrogen, and hydrogen metabolisms.</title>
        <authorList>
            <person name="Justice N.B."/>
            <person name="Norman A."/>
            <person name="Brown C.T."/>
            <person name="Singh A."/>
            <person name="Thomas B.C."/>
            <person name="Banfield J.F."/>
        </authorList>
    </citation>
    <scope>NUCLEOTIDE SEQUENCE [LARGE SCALE GENOMIC DNA]</scope>
    <source>
        <strain evidence="1">AMDSBA4</strain>
    </source>
</reference>
<dbReference type="EMBL" id="PXYW01000001">
    <property type="protein sequence ID" value="PSR35467.1"/>
    <property type="molecule type" value="Genomic_DNA"/>
</dbReference>
<accession>A0A2T2XLV7</accession>
<organism evidence="1 2">
    <name type="scientific">Sulfobacillus benefaciens</name>
    <dbReference type="NCBI Taxonomy" id="453960"/>
    <lineage>
        <taxon>Bacteria</taxon>
        <taxon>Bacillati</taxon>
        <taxon>Bacillota</taxon>
        <taxon>Clostridia</taxon>
        <taxon>Eubacteriales</taxon>
        <taxon>Clostridiales Family XVII. Incertae Sedis</taxon>
        <taxon>Sulfobacillus</taxon>
    </lineage>
</organism>
<comment type="caution">
    <text evidence="1">The sequence shown here is derived from an EMBL/GenBank/DDBJ whole genome shotgun (WGS) entry which is preliminary data.</text>
</comment>
<dbReference type="NCBIfam" id="TIGR01784">
    <property type="entry name" value="T_den_put_tspse"/>
    <property type="match status" value="1"/>
</dbReference>
<proteinExistence type="predicted"/>
<dbReference type="InterPro" id="IPR010106">
    <property type="entry name" value="RpnA"/>
</dbReference>